<evidence type="ECO:0000256" key="3">
    <source>
        <dbReference type="ARBA" id="ARBA00022694"/>
    </source>
</evidence>
<accession>A0A426ZV76</accession>
<sequence>YADKRVSAVAISLSGRYVAFADKFGVVWLVGLDEDDAKQTKVDKKAVPILGHYCSIITRLEFSPDERFIASADRDFKIRVCINFLKCSRISYGNFLV</sequence>
<reference evidence="6 7" key="1">
    <citation type="journal article" date="2014" name="Agronomy (Basel)">
        <title>A Draft Genome Sequence for Ensete ventricosum, the Drought-Tolerant Tree Against Hunger.</title>
        <authorList>
            <person name="Harrison J."/>
            <person name="Moore K.A."/>
            <person name="Paszkiewicz K."/>
            <person name="Jones T."/>
            <person name="Grant M."/>
            <person name="Ambacheew D."/>
            <person name="Muzemil S."/>
            <person name="Studholme D.J."/>
        </authorList>
    </citation>
    <scope>NUCLEOTIDE SEQUENCE [LARGE SCALE GENOMIC DNA]</scope>
</reference>
<keyword evidence="3" id="KW-0819">tRNA processing</keyword>
<evidence type="ECO:0000256" key="4">
    <source>
        <dbReference type="ARBA" id="ARBA00022737"/>
    </source>
</evidence>
<keyword evidence="2" id="KW-0853">WD repeat</keyword>
<evidence type="ECO:0000256" key="1">
    <source>
        <dbReference type="ARBA" id="ARBA00004123"/>
    </source>
</evidence>
<dbReference type="PANTHER" id="PTHR16288:SF0">
    <property type="entry name" value="TRNA (GUANINE-N(7)-)-METHYLTRANSFERASE NON-CATALYTIC SUBUNIT WDR4"/>
    <property type="match status" value="1"/>
</dbReference>
<dbReference type="Pfam" id="PF00400">
    <property type="entry name" value="WD40"/>
    <property type="match status" value="1"/>
</dbReference>
<dbReference type="InterPro" id="IPR015943">
    <property type="entry name" value="WD40/YVTN_repeat-like_dom_sf"/>
</dbReference>
<evidence type="ECO:0000256" key="5">
    <source>
        <dbReference type="ARBA" id="ARBA00023242"/>
    </source>
</evidence>
<evidence type="ECO:0000256" key="2">
    <source>
        <dbReference type="ARBA" id="ARBA00022574"/>
    </source>
</evidence>
<dbReference type="EMBL" id="AMZH03004883">
    <property type="protein sequence ID" value="RRT67878.1"/>
    <property type="molecule type" value="Genomic_DNA"/>
</dbReference>
<dbReference type="SUPFAM" id="SSF50969">
    <property type="entry name" value="YVTN repeat-like/Quinoprotein amine dehydrogenase"/>
    <property type="match status" value="1"/>
</dbReference>
<dbReference type="GO" id="GO:0005634">
    <property type="term" value="C:nucleus"/>
    <property type="evidence" value="ECO:0007669"/>
    <property type="project" value="UniProtKB-SubCell"/>
</dbReference>
<dbReference type="GO" id="GO:0043527">
    <property type="term" value="C:tRNA methyltransferase complex"/>
    <property type="evidence" value="ECO:0007669"/>
    <property type="project" value="TreeGrafter"/>
</dbReference>
<keyword evidence="5" id="KW-0539">Nucleus</keyword>
<dbReference type="PANTHER" id="PTHR16288">
    <property type="entry name" value="WD40 REPEAT PROTEIN 4"/>
    <property type="match status" value="1"/>
</dbReference>
<comment type="subcellular location">
    <subcellularLocation>
        <location evidence="1">Nucleus</location>
    </subcellularLocation>
</comment>
<dbReference type="InterPro" id="IPR028884">
    <property type="entry name" value="Trm82"/>
</dbReference>
<evidence type="ECO:0000313" key="6">
    <source>
        <dbReference type="EMBL" id="RRT67878.1"/>
    </source>
</evidence>
<evidence type="ECO:0000313" key="7">
    <source>
        <dbReference type="Proteomes" id="UP000287651"/>
    </source>
</evidence>
<dbReference type="GO" id="GO:0036265">
    <property type="term" value="P:RNA (guanine-N7)-methylation"/>
    <property type="evidence" value="ECO:0007669"/>
    <property type="project" value="InterPro"/>
</dbReference>
<feature type="non-terminal residue" evidence="6">
    <location>
        <position position="1"/>
    </location>
</feature>
<name>A0A426ZV76_ENSVE</name>
<gene>
    <name evidence="6" type="ORF">B296_00018007</name>
</gene>
<organism evidence="6 7">
    <name type="scientific">Ensete ventricosum</name>
    <name type="common">Abyssinian banana</name>
    <name type="synonym">Musa ensete</name>
    <dbReference type="NCBI Taxonomy" id="4639"/>
    <lineage>
        <taxon>Eukaryota</taxon>
        <taxon>Viridiplantae</taxon>
        <taxon>Streptophyta</taxon>
        <taxon>Embryophyta</taxon>
        <taxon>Tracheophyta</taxon>
        <taxon>Spermatophyta</taxon>
        <taxon>Magnoliopsida</taxon>
        <taxon>Liliopsida</taxon>
        <taxon>Zingiberales</taxon>
        <taxon>Musaceae</taxon>
        <taxon>Ensete</taxon>
    </lineage>
</organism>
<comment type="caution">
    <text evidence="6">The sequence shown here is derived from an EMBL/GenBank/DDBJ whole genome shotgun (WGS) entry which is preliminary data.</text>
</comment>
<dbReference type="AlphaFoldDB" id="A0A426ZV76"/>
<dbReference type="GO" id="GO:0005829">
    <property type="term" value="C:cytosol"/>
    <property type="evidence" value="ECO:0007669"/>
    <property type="project" value="TreeGrafter"/>
</dbReference>
<proteinExistence type="predicted"/>
<dbReference type="Proteomes" id="UP000287651">
    <property type="component" value="Unassembled WGS sequence"/>
</dbReference>
<dbReference type="InterPro" id="IPR001680">
    <property type="entry name" value="WD40_rpt"/>
</dbReference>
<keyword evidence="4" id="KW-0677">Repeat</keyword>
<dbReference type="GO" id="GO:0006400">
    <property type="term" value="P:tRNA modification"/>
    <property type="evidence" value="ECO:0007669"/>
    <property type="project" value="TreeGrafter"/>
</dbReference>
<dbReference type="InterPro" id="IPR011044">
    <property type="entry name" value="Quino_amine_DH_bsu"/>
</dbReference>
<dbReference type="Gene3D" id="2.130.10.10">
    <property type="entry name" value="YVTN repeat-like/Quinoprotein amine dehydrogenase"/>
    <property type="match status" value="1"/>
</dbReference>
<protein>
    <submittedName>
        <fullName evidence="6">Uncharacterized protein</fullName>
    </submittedName>
</protein>